<keyword evidence="2" id="KW-1185">Reference proteome</keyword>
<dbReference type="AlphaFoldDB" id="A0A6C2U156"/>
<reference evidence="1 2" key="1">
    <citation type="submission" date="2019-04" db="EMBL/GenBank/DDBJ databases">
        <authorList>
            <person name="Van Vliet M D."/>
        </authorList>
    </citation>
    <scope>NUCLEOTIDE SEQUENCE [LARGE SCALE GENOMIC DNA]</scope>
    <source>
        <strain evidence="1 2">F1</strain>
    </source>
</reference>
<dbReference type="EMBL" id="CAAHFG010000001">
    <property type="protein sequence ID" value="VGO13394.1"/>
    <property type="molecule type" value="Genomic_DNA"/>
</dbReference>
<evidence type="ECO:0000313" key="2">
    <source>
        <dbReference type="Proteomes" id="UP000366872"/>
    </source>
</evidence>
<protein>
    <submittedName>
        <fullName evidence="1">Uncharacterized protein</fullName>
    </submittedName>
</protein>
<dbReference type="Proteomes" id="UP000366872">
    <property type="component" value="Unassembled WGS sequence"/>
</dbReference>
<sequence length="73" mass="8638">MGLREGRIQVHKHRIRVAYITIVILYTYNHKIVKYKENLSTSAPKSEETGFQRIFKSQILSVFSHNTHMKNHL</sequence>
<proteinExistence type="predicted"/>
<accession>A0A6C2U156</accession>
<evidence type="ECO:0000313" key="1">
    <source>
        <dbReference type="EMBL" id="VGO13394.1"/>
    </source>
</evidence>
<organism evidence="1 2">
    <name type="scientific">Pontiella desulfatans</name>
    <dbReference type="NCBI Taxonomy" id="2750659"/>
    <lineage>
        <taxon>Bacteria</taxon>
        <taxon>Pseudomonadati</taxon>
        <taxon>Kiritimatiellota</taxon>
        <taxon>Kiritimatiellia</taxon>
        <taxon>Kiritimatiellales</taxon>
        <taxon>Pontiellaceae</taxon>
        <taxon>Pontiella</taxon>
    </lineage>
</organism>
<gene>
    <name evidence="1" type="ORF">PDESU_01951</name>
</gene>
<name>A0A6C2U156_PONDE</name>